<dbReference type="SUPFAM" id="SSF52540">
    <property type="entry name" value="P-loop containing nucleoside triphosphate hydrolases"/>
    <property type="match status" value="1"/>
</dbReference>
<proteinExistence type="predicted"/>
<dbReference type="Proteomes" id="UP000465778">
    <property type="component" value="Unassembled WGS sequence"/>
</dbReference>
<dbReference type="InterPro" id="IPR011704">
    <property type="entry name" value="ATPase_dyneun-rel_AAA"/>
</dbReference>
<gene>
    <name evidence="2" type="ORF">KIS1582_4531</name>
</gene>
<dbReference type="RefSeq" id="WP_413226665.1">
    <property type="nucleotide sequence ID" value="NZ_JBALOT010000060.1"/>
</dbReference>
<reference evidence="2 3" key="1">
    <citation type="journal article" date="2020" name="G3 (Bethesda)">
        <title>Whole Genome Sequencing and Comparative Genomics of Two Nematicidal Bacillus Strains Reveals a Wide Range of Possible Virulence Factors.</title>
        <authorList>
            <person name="Susic N."/>
            <person name="Janezic S."/>
            <person name="Rupnik M."/>
            <person name="Geric Stare B."/>
        </authorList>
    </citation>
    <scope>NUCLEOTIDE SEQUENCE [LARGE SCALE GENOMIC DNA]</scope>
    <source>
        <strain evidence="2 3">I-1582</strain>
    </source>
</reference>
<organism evidence="2 3">
    <name type="scientific">Cytobacillus firmus</name>
    <name type="common">Bacillus firmus</name>
    <dbReference type="NCBI Taxonomy" id="1399"/>
    <lineage>
        <taxon>Bacteria</taxon>
        <taxon>Bacillati</taxon>
        <taxon>Bacillota</taxon>
        <taxon>Bacilli</taxon>
        <taxon>Bacillales</taxon>
        <taxon>Bacillaceae</taxon>
        <taxon>Cytobacillus</taxon>
    </lineage>
</organism>
<dbReference type="InterPro" id="IPR027417">
    <property type="entry name" value="P-loop_NTPase"/>
</dbReference>
<protein>
    <submittedName>
        <fullName evidence="2">5-methylcytosine-specific restriction related enzyme</fullName>
    </submittedName>
</protein>
<sequence>MSKEDTILIKIGVSYREGMTPEELYHATSVSWVIGENRLRSGDLKYFCAVYNNEIKEIYNLNDYEKDNHPDNKGRFILFGKIAEDPVRSKLLDLNVRDIHRGSGNPIKYVKMEDLLSKANNDGQGETETPDNSMKSIFMSIAKNKSEIRTLSTNKPIWITNFNEEEILVETESSRERFSQGEEQKPYAAITYDYLLTAWEEFLNVRTASSNDFIKTKGRSRFIMAFFHELPFVDKLVSNNTLYIKLKEFTTDQLPEASLEQTMQLLNDIINQDIDPKEISQKYKEDSIKRLKLRARQGLKLLGFLNGEYQIQQPILNGYIDAVNKNEYLSKLMLHHPYFLVIYQTLSLLKGINRTDKLSLISEIGMIIVRNSKASNLMEPSVSQYRTRNILNWLRETGLVNEDWDVLDDKLDAKYTLSTSPSMVREDKSKIFSINEIIKHINQYIASKGFYYPKEEVINLFLSLKTKPFVILSGISGTGKTKMVQWFAESLGATEKNGQFALIPVRPDWSDGSDLLGYVDIKGDFKEGPLTKAIKAAQEHPDLPYFVLLDEMNLARVEYYFSDVLSVMESRRWEDSKVVSSTLLSEEVAKEEVTLPTNLYVIGTVNMDETTHPFSKKVLDRANTIEFNRVELDNLSFLHDLAEVDSLVIGHSQLASKYLHLKDLYKVDTEIIEKATSELVRINKNLQLINAHIGYRVRDEICFYLAYNKDGGLMTFEEAFDHCILQKILPRLSGSDSRIERLLRELYLLFTNAEYQEDSQFDEQSAIYPKSARKVIEMLRRLQADGFTSFWIS</sequence>
<name>A0A800MSK8_CYTFI</name>
<dbReference type="Pfam" id="PF07728">
    <property type="entry name" value="AAA_5"/>
    <property type="match status" value="1"/>
</dbReference>
<dbReference type="InterPro" id="IPR052934">
    <property type="entry name" value="Methyl-DNA_Rec/Restrict_Enz"/>
</dbReference>
<dbReference type="EMBL" id="VDEM01000087">
    <property type="protein sequence ID" value="KAF0821703.1"/>
    <property type="molecule type" value="Genomic_DNA"/>
</dbReference>
<accession>A0A800MSK8</accession>
<dbReference type="AlphaFoldDB" id="A0A800MSK8"/>
<comment type="caution">
    <text evidence="2">The sequence shown here is derived from an EMBL/GenBank/DDBJ whole genome shotgun (WGS) entry which is preliminary data.</text>
</comment>
<dbReference type="GO" id="GO:0005524">
    <property type="term" value="F:ATP binding"/>
    <property type="evidence" value="ECO:0007669"/>
    <property type="project" value="InterPro"/>
</dbReference>
<dbReference type="PANTHER" id="PTHR37291:SF1">
    <property type="entry name" value="TYPE IV METHYL-DIRECTED RESTRICTION ENZYME ECOKMCRB SUBUNIT"/>
    <property type="match status" value="1"/>
</dbReference>
<evidence type="ECO:0000313" key="3">
    <source>
        <dbReference type="Proteomes" id="UP000465778"/>
    </source>
</evidence>
<dbReference type="GO" id="GO:0016887">
    <property type="term" value="F:ATP hydrolysis activity"/>
    <property type="evidence" value="ECO:0007669"/>
    <property type="project" value="InterPro"/>
</dbReference>
<feature type="domain" description="ATPase dynein-related AAA" evidence="1">
    <location>
        <begin position="470"/>
        <end position="621"/>
    </location>
</feature>
<evidence type="ECO:0000259" key="1">
    <source>
        <dbReference type="Pfam" id="PF07728"/>
    </source>
</evidence>
<dbReference type="Gene3D" id="3.40.50.300">
    <property type="entry name" value="P-loop containing nucleotide triphosphate hydrolases"/>
    <property type="match status" value="1"/>
</dbReference>
<evidence type="ECO:0000313" key="2">
    <source>
        <dbReference type="EMBL" id="KAF0821703.1"/>
    </source>
</evidence>
<dbReference type="PANTHER" id="PTHR37291">
    <property type="entry name" value="5-METHYLCYTOSINE-SPECIFIC RESTRICTION ENZYME B"/>
    <property type="match status" value="1"/>
</dbReference>